<name>A0ABT5BYF7_9BACT</name>
<organism evidence="3 4">
    <name type="scientific">Sorangium atrum</name>
    <dbReference type="NCBI Taxonomy" id="2995308"/>
    <lineage>
        <taxon>Bacteria</taxon>
        <taxon>Pseudomonadati</taxon>
        <taxon>Myxococcota</taxon>
        <taxon>Polyangia</taxon>
        <taxon>Polyangiales</taxon>
        <taxon>Polyangiaceae</taxon>
        <taxon>Sorangium</taxon>
    </lineage>
</organism>
<protein>
    <recommendedName>
        <fullName evidence="5">Haem-binding uptake Tiki superfamily ChaN domain-containing protein</fullName>
    </recommendedName>
</protein>
<evidence type="ECO:0000256" key="1">
    <source>
        <dbReference type="SAM" id="MobiDB-lite"/>
    </source>
</evidence>
<dbReference type="RefSeq" id="WP_272094750.1">
    <property type="nucleotide sequence ID" value="NZ_JAQNDK010000001.1"/>
</dbReference>
<accession>A0ABT5BYF7</accession>
<feature type="compositionally biased region" description="Low complexity" evidence="1">
    <location>
        <begin position="20"/>
        <end position="62"/>
    </location>
</feature>
<evidence type="ECO:0000313" key="4">
    <source>
        <dbReference type="Proteomes" id="UP001217485"/>
    </source>
</evidence>
<feature type="chain" id="PRO_5047176701" description="Haem-binding uptake Tiki superfamily ChaN domain-containing protein" evidence="2">
    <location>
        <begin position="25"/>
        <end position="338"/>
    </location>
</feature>
<proteinExistence type="predicted"/>
<dbReference type="Proteomes" id="UP001217485">
    <property type="component" value="Unassembled WGS sequence"/>
</dbReference>
<evidence type="ECO:0000256" key="2">
    <source>
        <dbReference type="SAM" id="SignalP"/>
    </source>
</evidence>
<comment type="caution">
    <text evidence="3">The sequence shown here is derived from an EMBL/GenBank/DDBJ whole genome shotgun (WGS) entry which is preliminary data.</text>
</comment>
<keyword evidence="4" id="KW-1185">Reference proteome</keyword>
<dbReference type="EMBL" id="JAQNDK010000001">
    <property type="protein sequence ID" value="MDC0677991.1"/>
    <property type="molecule type" value="Genomic_DNA"/>
</dbReference>
<reference evidence="3 4" key="1">
    <citation type="submission" date="2023-01" db="EMBL/GenBank/DDBJ databases">
        <title>Minimal conservation of predation-associated metabolite biosynthetic gene clusters underscores biosynthetic potential of Myxococcota including descriptions for ten novel species: Archangium lansinium sp. nov., Myxococcus landrumus sp. nov., Nannocystis bai.</title>
        <authorList>
            <person name="Ahearne A."/>
            <person name="Stevens C."/>
            <person name="Dowd S."/>
        </authorList>
    </citation>
    <scope>NUCLEOTIDE SEQUENCE [LARGE SCALE GENOMIC DNA]</scope>
    <source>
        <strain evidence="3 4">WIWO2</strain>
    </source>
</reference>
<evidence type="ECO:0000313" key="3">
    <source>
        <dbReference type="EMBL" id="MDC0677991.1"/>
    </source>
</evidence>
<sequence>MRTPRTSLVAAAFLAACGAPSASAPAGGAPSASAPAGGAPSASAPAGGAPSASAAASGSSSPPASPPPPVAQTAAPAAAASPAPAPCGALGCLAFDTPAQAFAHVLESGPRVLAVGEAHAQRGSEGIPSTTRRFTELFLPALAGRASDLIVELWAVDPRCRKEQVARVEAEQRAVTQGQAAQNQDEFLALGHAAKRLGIRPHQLTPSCQEVDAIVRAGPDAVTAMLEMIARLTAAEAKALLGREDAAGKMVIAYGGALHNDVAPRPGRERWSFGPELSAITGGKYVELDLIVREFIKESESWRALPWYPHFDREKHPDKAVLFNPAPGSYTLIFPRSS</sequence>
<feature type="signal peptide" evidence="2">
    <location>
        <begin position="1"/>
        <end position="24"/>
    </location>
</feature>
<keyword evidence="2" id="KW-0732">Signal</keyword>
<gene>
    <name evidence="3" type="ORF">POL72_09630</name>
</gene>
<dbReference type="PROSITE" id="PS51257">
    <property type="entry name" value="PROKAR_LIPOPROTEIN"/>
    <property type="match status" value="1"/>
</dbReference>
<evidence type="ECO:0008006" key="5">
    <source>
        <dbReference type="Google" id="ProtNLM"/>
    </source>
</evidence>
<feature type="region of interest" description="Disordered" evidence="1">
    <location>
        <begin position="20"/>
        <end position="77"/>
    </location>
</feature>